<feature type="transmembrane region" description="Helical" evidence="6">
    <location>
        <begin position="12"/>
        <end position="32"/>
    </location>
</feature>
<evidence type="ECO:0000313" key="8">
    <source>
        <dbReference type="EMBL" id="XCH76964.1"/>
    </source>
</evidence>
<comment type="subcellular location">
    <subcellularLocation>
        <location evidence="1">Cell membrane</location>
        <topology evidence="1">Multi-pass membrane protein</topology>
    </subcellularLocation>
</comment>
<keyword evidence="3 6" id="KW-0812">Transmembrane</keyword>
<feature type="transmembrane region" description="Helical" evidence="6">
    <location>
        <begin position="75"/>
        <end position="97"/>
    </location>
</feature>
<dbReference type="InterPro" id="IPR019108">
    <property type="entry name" value="Caa3_assmbl_CtaG-rel"/>
</dbReference>
<feature type="transmembrane region" description="Helical" evidence="6">
    <location>
        <begin position="118"/>
        <end position="138"/>
    </location>
</feature>
<organism evidence="7">
    <name type="scientific">Micromonospora sp. CCTCC AA 2012012</name>
    <dbReference type="NCBI Taxonomy" id="3111921"/>
    <lineage>
        <taxon>Bacteria</taxon>
        <taxon>Bacillati</taxon>
        <taxon>Actinomycetota</taxon>
        <taxon>Actinomycetes</taxon>
        <taxon>Micromonosporales</taxon>
        <taxon>Micromonosporaceae</taxon>
        <taxon>Micromonospora</taxon>
    </lineage>
</organism>
<dbReference type="EMBL" id="CP157762">
    <property type="protein sequence ID" value="XBP96259.1"/>
    <property type="molecule type" value="Genomic_DNA"/>
</dbReference>
<sequence>MTSTHLGHPAGGFPLVALVPLVLFWAYLAAALRQRDDGGRGWDHRRTASFGLGAALLVAGLAWPARGLPGHMWQHLLLGMLAPLALVLGAPGTLALRTVDPRVGRAALRLLRHPLARVLAHPVTGLLLTAGGLWLLLLTPLYRATLANPSLHALVHLHFVLSGYLFAWSIAGPDPGPHRPRVPARLVVLGLAVAAHATIAQLLYAGLLVDVPATVGELRAGAMVMYYGGDLAEILLALALLVTWRPETTRVRRAALRA</sequence>
<feature type="transmembrane region" description="Helical" evidence="6">
    <location>
        <begin position="150"/>
        <end position="170"/>
    </location>
</feature>
<evidence type="ECO:0000256" key="3">
    <source>
        <dbReference type="ARBA" id="ARBA00022692"/>
    </source>
</evidence>
<gene>
    <name evidence="8" type="ORF">ABUL08_13005</name>
    <name evidence="7" type="ORF">VK199_12945</name>
</gene>
<feature type="transmembrane region" description="Helical" evidence="6">
    <location>
        <begin position="182"/>
        <end position="204"/>
    </location>
</feature>
<feature type="transmembrane region" description="Helical" evidence="6">
    <location>
        <begin position="44"/>
        <end position="63"/>
    </location>
</feature>
<dbReference type="GO" id="GO:0005886">
    <property type="term" value="C:plasma membrane"/>
    <property type="evidence" value="ECO:0007669"/>
    <property type="project" value="UniProtKB-SubCell"/>
</dbReference>
<feature type="transmembrane region" description="Helical" evidence="6">
    <location>
        <begin position="224"/>
        <end position="244"/>
    </location>
</feature>
<keyword evidence="2" id="KW-1003">Cell membrane</keyword>
<evidence type="ECO:0000256" key="6">
    <source>
        <dbReference type="SAM" id="Phobius"/>
    </source>
</evidence>
<dbReference type="Pfam" id="PF09678">
    <property type="entry name" value="Caa3_CtaG"/>
    <property type="match status" value="1"/>
</dbReference>
<reference evidence="8" key="2">
    <citation type="submission" date="2024-06" db="EMBL/GenBank/DDBJ databases">
        <title>Micromonospora mangrovi CCTCC AA 2012012 genome sequences.</title>
        <authorList>
            <person name="Gao J."/>
        </authorList>
    </citation>
    <scope>NUCLEOTIDE SEQUENCE</scope>
    <source>
        <strain evidence="8">CCTCC AA 2012012</strain>
    </source>
</reference>
<name>A0AAU7MFJ1_9ACTN</name>
<dbReference type="RefSeq" id="WP_350937825.1">
    <property type="nucleotide sequence ID" value="NZ_CP157762.1"/>
</dbReference>
<accession>A0AAU7MFJ1</accession>
<evidence type="ECO:0000256" key="5">
    <source>
        <dbReference type="ARBA" id="ARBA00023136"/>
    </source>
</evidence>
<evidence type="ECO:0000256" key="2">
    <source>
        <dbReference type="ARBA" id="ARBA00022475"/>
    </source>
</evidence>
<evidence type="ECO:0000256" key="1">
    <source>
        <dbReference type="ARBA" id="ARBA00004651"/>
    </source>
</evidence>
<keyword evidence="5 6" id="KW-0472">Membrane</keyword>
<dbReference type="EMBL" id="CP159342">
    <property type="protein sequence ID" value="XCH76964.1"/>
    <property type="molecule type" value="Genomic_DNA"/>
</dbReference>
<reference evidence="7" key="1">
    <citation type="submission" date="2024-01" db="EMBL/GenBank/DDBJ databases">
        <title>The genome sequence of Micromonospora mangrovi CCTCC AA 2012012.</title>
        <authorList>
            <person name="Gao J."/>
        </authorList>
    </citation>
    <scope>NUCLEOTIDE SEQUENCE</scope>
    <source>
        <strain evidence="7">CCTCC AA 2012012</strain>
    </source>
</reference>
<dbReference type="AlphaFoldDB" id="A0AAU7MFJ1"/>
<evidence type="ECO:0000256" key="4">
    <source>
        <dbReference type="ARBA" id="ARBA00022989"/>
    </source>
</evidence>
<evidence type="ECO:0000313" key="7">
    <source>
        <dbReference type="EMBL" id="XBP96259.1"/>
    </source>
</evidence>
<protein>
    <submittedName>
        <fullName evidence="7">Cytochrome c oxidase assembly protein</fullName>
    </submittedName>
</protein>
<proteinExistence type="predicted"/>
<keyword evidence="4 6" id="KW-1133">Transmembrane helix</keyword>